<accession>A0A1G5P7E6</accession>
<keyword evidence="6" id="KW-0472">Membrane</keyword>
<evidence type="ECO:0000256" key="4">
    <source>
        <dbReference type="ARBA" id="ARBA00022946"/>
    </source>
</evidence>
<keyword evidence="3" id="KW-0679">Respiratory chain</keyword>
<proteinExistence type="predicted"/>
<keyword evidence="8" id="KW-1185">Reference proteome</keyword>
<dbReference type="Proteomes" id="UP000199347">
    <property type="component" value="Unassembled WGS sequence"/>
</dbReference>
<reference evidence="8" key="1">
    <citation type="submission" date="2016-10" db="EMBL/GenBank/DDBJ databases">
        <authorList>
            <person name="Varghese N."/>
            <person name="Submissions S."/>
        </authorList>
    </citation>
    <scope>NUCLEOTIDE SEQUENCE [LARGE SCALE GENOMIC DNA]</scope>
    <source>
        <strain evidence="8">DSM 2698</strain>
    </source>
</reference>
<keyword evidence="2" id="KW-0813">Transport</keyword>
<dbReference type="Pfam" id="PF04800">
    <property type="entry name" value="NDUS4"/>
    <property type="match status" value="1"/>
</dbReference>
<dbReference type="OrthoDB" id="9799572at2"/>
<dbReference type="InterPro" id="IPR038532">
    <property type="entry name" value="NDUFS4-like_sf"/>
</dbReference>
<evidence type="ECO:0000256" key="6">
    <source>
        <dbReference type="ARBA" id="ARBA00023136"/>
    </source>
</evidence>
<keyword evidence="5" id="KW-0249">Electron transport</keyword>
<dbReference type="STRING" id="1120955.SAMN03080610_03364"/>
<evidence type="ECO:0000256" key="5">
    <source>
        <dbReference type="ARBA" id="ARBA00022982"/>
    </source>
</evidence>
<evidence type="ECO:0000313" key="8">
    <source>
        <dbReference type="Proteomes" id="UP000199347"/>
    </source>
</evidence>
<organism evidence="7 8">
    <name type="scientific">Afifella marina DSM 2698</name>
    <dbReference type="NCBI Taxonomy" id="1120955"/>
    <lineage>
        <taxon>Bacteria</taxon>
        <taxon>Pseudomonadati</taxon>
        <taxon>Pseudomonadota</taxon>
        <taxon>Alphaproteobacteria</taxon>
        <taxon>Hyphomicrobiales</taxon>
        <taxon>Afifellaceae</taxon>
        <taxon>Afifella</taxon>
    </lineage>
</organism>
<dbReference type="GO" id="GO:0016020">
    <property type="term" value="C:membrane"/>
    <property type="evidence" value="ECO:0007669"/>
    <property type="project" value="UniProtKB-SubCell"/>
</dbReference>
<dbReference type="PANTHER" id="PTHR12219">
    <property type="entry name" value="NADH-UBIQUINONE OXIDOREDUCTASE"/>
    <property type="match status" value="1"/>
</dbReference>
<comment type="subcellular location">
    <subcellularLocation>
        <location evidence="1">Membrane</location>
    </subcellularLocation>
</comment>
<evidence type="ECO:0000256" key="2">
    <source>
        <dbReference type="ARBA" id="ARBA00022448"/>
    </source>
</evidence>
<evidence type="ECO:0000313" key="7">
    <source>
        <dbReference type="EMBL" id="SCZ45208.1"/>
    </source>
</evidence>
<dbReference type="Gene3D" id="3.30.160.190">
    <property type="entry name" value="atu1810 like domain"/>
    <property type="match status" value="1"/>
</dbReference>
<keyword evidence="4" id="KW-0809">Transit peptide</keyword>
<dbReference type="EMBL" id="FMVW01000010">
    <property type="protein sequence ID" value="SCZ45208.1"/>
    <property type="molecule type" value="Genomic_DNA"/>
</dbReference>
<dbReference type="GO" id="GO:0022900">
    <property type="term" value="P:electron transport chain"/>
    <property type="evidence" value="ECO:0007669"/>
    <property type="project" value="InterPro"/>
</dbReference>
<dbReference type="AlphaFoldDB" id="A0A1G5P7E6"/>
<dbReference type="InterPro" id="IPR006885">
    <property type="entry name" value="NADH_UbQ_FeS_4_mit-like"/>
</dbReference>
<dbReference type="RefSeq" id="WP_092816030.1">
    <property type="nucleotide sequence ID" value="NZ_FMVW01000010.1"/>
</dbReference>
<dbReference type="PANTHER" id="PTHR12219:SF8">
    <property type="entry name" value="NADH DEHYDROGENASE [UBIQUINONE] IRON-SULFUR PROTEIN 4, MITOCHONDRIAL"/>
    <property type="match status" value="1"/>
</dbReference>
<sequence length="101" mass="11859">MQARIYKPARTAMSSGQAKTHEWVLEFEPETPRSIEPLMGYTASSDMRSQVLLRFPSKEEAVAYAQRNKIAYRVYEPKEKKRATISYSDNFKFNRQVPWTH</sequence>
<name>A0A1G5P7E6_AFIMA</name>
<evidence type="ECO:0000256" key="1">
    <source>
        <dbReference type="ARBA" id="ARBA00004370"/>
    </source>
</evidence>
<evidence type="ECO:0000256" key="3">
    <source>
        <dbReference type="ARBA" id="ARBA00022660"/>
    </source>
</evidence>
<protein>
    <submittedName>
        <fullName evidence="7">ETC complex I subunit conserved region</fullName>
    </submittedName>
</protein>
<gene>
    <name evidence="7" type="ORF">SAMN03080610_03364</name>
</gene>